<accession>A0A0H4J5V3</accession>
<evidence type="ECO:0000313" key="1">
    <source>
        <dbReference type="EMBL" id="AKO63737.1"/>
    </source>
</evidence>
<dbReference type="EMBL" id="AE004969">
    <property type="protein sequence ID" value="AKO63737.1"/>
    <property type="molecule type" value="Genomic_DNA"/>
</dbReference>
<dbReference type="Proteomes" id="UP000000535">
    <property type="component" value="Chromosome"/>
</dbReference>
<name>A0A0H4J5V3_NEIG1</name>
<dbReference type="KEGG" id="ngo:NGO_08070"/>
<protein>
    <submittedName>
        <fullName evidence="1">Uncharacterized protein</fullName>
    </submittedName>
</protein>
<keyword evidence="2" id="KW-1185">Reference proteome</keyword>
<organism evidence="1 2">
    <name type="scientific">Neisseria gonorrhoeae (strain ATCC 700825 / FA 1090)</name>
    <dbReference type="NCBI Taxonomy" id="242231"/>
    <lineage>
        <taxon>Bacteria</taxon>
        <taxon>Pseudomonadati</taxon>
        <taxon>Pseudomonadota</taxon>
        <taxon>Betaproteobacteria</taxon>
        <taxon>Neisseriales</taxon>
        <taxon>Neisseriaceae</taxon>
        <taxon>Neisseria</taxon>
    </lineage>
</organism>
<reference evidence="2" key="1">
    <citation type="submission" date="2003-03" db="EMBL/GenBank/DDBJ databases">
        <title>The complete genome sequence of Neisseria gonorrhoeae.</title>
        <authorList>
            <person name="Lewis L.A."/>
            <person name="Gillaspy A.F."/>
            <person name="McLaughlin R.E."/>
            <person name="Gipson M."/>
            <person name="Ducey T.F."/>
            <person name="Ownbey T."/>
            <person name="Hartman K."/>
            <person name="Nydick C."/>
            <person name="Carson M.B."/>
            <person name="Vaughn J."/>
            <person name="Thomson C."/>
            <person name="Song L."/>
            <person name="Lin S."/>
            <person name="Yuan X."/>
            <person name="Najar F."/>
            <person name="Zhan M."/>
            <person name="Ren Q."/>
            <person name="Zhu H."/>
            <person name="Qi S."/>
            <person name="Kenton S.M."/>
            <person name="Lai H."/>
            <person name="White J.D."/>
            <person name="Clifton S."/>
            <person name="Roe B.A."/>
            <person name="Dyer D.W."/>
        </authorList>
    </citation>
    <scope>NUCLEOTIDE SEQUENCE [LARGE SCALE GENOMIC DNA]</scope>
    <source>
        <strain evidence="2">ATCC 700825 / FA 1090</strain>
    </source>
</reference>
<gene>
    <name evidence="1" type="ORF">NGO_08070</name>
</gene>
<evidence type="ECO:0000313" key="2">
    <source>
        <dbReference type="Proteomes" id="UP000000535"/>
    </source>
</evidence>
<dbReference type="AlphaFoldDB" id="A0A0H4J5V3"/>
<proteinExistence type="predicted"/>
<sequence length="34" mass="3953">MKPIQMFFPFLNNPLVFFLSAVLPHNSERSAVFL</sequence>